<feature type="region of interest" description="Disordered" evidence="1">
    <location>
        <begin position="1"/>
        <end position="28"/>
    </location>
</feature>
<dbReference type="AlphaFoldDB" id="A0A9N8EPU2"/>
<comment type="caution">
    <text evidence="3">The sequence shown here is derived from an EMBL/GenBank/DDBJ whole genome shotgun (WGS) entry which is preliminary data.</text>
</comment>
<evidence type="ECO:0000256" key="1">
    <source>
        <dbReference type="SAM" id="MobiDB-lite"/>
    </source>
</evidence>
<evidence type="ECO:0000313" key="3">
    <source>
        <dbReference type="EMBL" id="CAB9522979.1"/>
    </source>
</evidence>
<organism evidence="3 4">
    <name type="scientific">Seminavis robusta</name>
    <dbReference type="NCBI Taxonomy" id="568900"/>
    <lineage>
        <taxon>Eukaryota</taxon>
        <taxon>Sar</taxon>
        <taxon>Stramenopiles</taxon>
        <taxon>Ochrophyta</taxon>
        <taxon>Bacillariophyta</taxon>
        <taxon>Bacillariophyceae</taxon>
        <taxon>Bacillariophycidae</taxon>
        <taxon>Naviculales</taxon>
        <taxon>Naviculaceae</taxon>
        <taxon>Seminavis</taxon>
    </lineage>
</organism>
<dbReference type="Proteomes" id="UP001153069">
    <property type="component" value="Unassembled WGS sequence"/>
</dbReference>
<name>A0A9N8EPU2_9STRA</name>
<keyword evidence="2" id="KW-0812">Transmembrane</keyword>
<protein>
    <submittedName>
        <fullName evidence="3">Uncharacterized protein</fullName>
    </submittedName>
</protein>
<feature type="transmembrane region" description="Helical" evidence="2">
    <location>
        <begin position="72"/>
        <end position="103"/>
    </location>
</feature>
<keyword evidence="4" id="KW-1185">Reference proteome</keyword>
<keyword evidence="2" id="KW-0472">Membrane</keyword>
<reference evidence="3" key="1">
    <citation type="submission" date="2020-06" db="EMBL/GenBank/DDBJ databases">
        <authorList>
            <consortium name="Plant Systems Biology data submission"/>
        </authorList>
    </citation>
    <scope>NUCLEOTIDE SEQUENCE</scope>
    <source>
        <strain evidence="3">D6</strain>
    </source>
</reference>
<evidence type="ECO:0000256" key="2">
    <source>
        <dbReference type="SAM" id="Phobius"/>
    </source>
</evidence>
<proteinExistence type="predicted"/>
<dbReference type="EMBL" id="CAICTM010001361">
    <property type="protein sequence ID" value="CAB9522979.1"/>
    <property type="molecule type" value="Genomic_DNA"/>
</dbReference>
<keyword evidence="2" id="KW-1133">Transmembrane helix</keyword>
<evidence type="ECO:0000313" key="4">
    <source>
        <dbReference type="Proteomes" id="UP001153069"/>
    </source>
</evidence>
<gene>
    <name evidence="3" type="ORF">SEMRO_1363_G266340.1</name>
</gene>
<accession>A0A9N8EPU2</accession>
<sequence>MKDTAMELTGVPSSKSCGGDSNEVEPQNPTSMMISKQQEHYWEGTSACGAIINGIPPPPDTLSMKEERKQTVVVVGIFSGVAGLLLVGPVVGVVAGFTCAVVAKKKWKKKEKKALAKYQKELAEMLCPPMQRY</sequence>